<evidence type="ECO:0000313" key="3">
    <source>
        <dbReference type="EMBL" id="KEQ27747.1"/>
    </source>
</evidence>
<dbReference type="Pfam" id="PF07299">
    <property type="entry name" value="EF-G-binding_N"/>
    <property type="match status" value="1"/>
</dbReference>
<evidence type="ECO:0000313" key="4">
    <source>
        <dbReference type="Proteomes" id="UP000028123"/>
    </source>
</evidence>
<evidence type="ECO:0000259" key="1">
    <source>
        <dbReference type="Pfam" id="PF07299"/>
    </source>
</evidence>
<proteinExistence type="predicted"/>
<dbReference type="InterPro" id="IPR032330">
    <property type="entry name" value="EF-G-binding_C"/>
</dbReference>
<organism evidence="3 4">
    <name type="scientific">Paenibacillus tyrfis</name>
    <dbReference type="NCBI Taxonomy" id="1501230"/>
    <lineage>
        <taxon>Bacteria</taxon>
        <taxon>Bacillati</taxon>
        <taxon>Bacillota</taxon>
        <taxon>Bacilli</taxon>
        <taxon>Bacillales</taxon>
        <taxon>Paenibacillaceae</taxon>
        <taxon>Paenibacillus</taxon>
    </lineage>
</organism>
<feature type="domain" description="Elongation factor G-binding protein N-terminal" evidence="1">
    <location>
        <begin position="5"/>
        <end position="87"/>
    </location>
</feature>
<dbReference type="Gene3D" id="1.20.1280.250">
    <property type="match status" value="1"/>
</dbReference>
<dbReference type="Proteomes" id="UP000028123">
    <property type="component" value="Unassembled WGS sequence"/>
</dbReference>
<feature type="domain" description="Elongation factor G-binding protein C-terminal treble-clef zinc-finger" evidence="2">
    <location>
        <begin position="101"/>
        <end position="204"/>
    </location>
</feature>
<dbReference type="eggNOG" id="ENOG502ZCF2">
    <property type="taxonomic scope" value="Bacteria"/>
</dbReference>
<dbReference type="AlphaFoldDB" id="A0A081PAM4"/>
<comment type="caution">
    <text evidence="3">The sequence shown here is derived from an EMBL/GenBank/DDBJ whole genome shotgun (WGS) entry which is preliminary data.</text>
</comment>
<dbReference type="CDD" id="cd16342">
    <property type="entry name" value="FusC_FusB"/>
    <property type="match status" value="1"/>
</dbReference>
<dbReference type="EMBL" id="JNVM01000002">
    <property type="protein sequence ID" value="KEQ27747.1"/>
    <property type="molecule type" value="Genomic_DNA"/>
</dbReference>
<dbReference type="InterPro" id="IPR010841">
    <property type="entry name" value="EF-G-binding_N"/>
</dbReference>
<keyword evidence="4" id="KW-1185">Reference proteome</keyword>
<accession>A0A081PAM4</accession>
<name>A0A081PAM4_9BACL</name>
<sequence>MCGPFIRNHQYNDIKKQAGNLQHALRTIADRKVLESVRQGTAAKIAELFPDASSLQKQMLEDIVTLETSEDFHKYLRTLEPHIVEFPHITEKQIQKLFPKNKKLKIPNLSEIDRRYVTYLSWIDISTNKLFIVYHLDGQFVGVEGKYTPTNKKSYCFVCNKYEDLALFSAISKKRPAKASADYYKAVGNYLCMHGHECNKNITDVSSLENFINTVIG</sequence>
<dbReference type="InterPro" id="IPR038344">
    <property type="entry name" value="EF-G_N_sf"/>
</dbReference>
<gene>
    <name evidence="3" type="ORF">ET33_13790</name>
</gene>
<evidence type="ECO:0000259" key="2">
    <source>
        <dbReference type="Pfam" id="PF16571"/>
    </source>
</evidence>
<dbReference type="OrthoDB" id="1891078at2"/>
<reference evidence="3 4" key="1">
    <citation type="submission" date="2014-06" db="EMBL/GenBank/DDBJ databases">
        <title>Draft genome sequence of Paenibacillus sp. MSt1.</title>
        <authorList>
            <person name="Aw Y.K."/>
            <person name="Ong K.S."/>
            <person name="Gan H.M."/>
            <person name="Lee S.M."/>
        </authorList>
    </citation>
    <scope>NUCLEOTIDE SEQUENCE [LARGE SCALE GENOMIC DNA]</scope>
    <source>
        <strain evidence="3 4">MSt1</strain>
    </source>
</reference>
<dbReference type="RefSeq" id="WP_036675663.1">
    <property type="nucleotide sequence ID" value="NZ_JNVM01000002.1"/>
</dbReference>
<protein>
    <submittedName>
        <fullName evidence="3">Fibronectin-binding protein</fullName>
    </submittedName>
</protein>
<dbReference type="Pfam" id="PF16571">
    <property type="entry name" value="FBP_C"/>
    <property type="match status" value="1"/>
</dbReference>